<gene>
    <name evidence="2" type="ORF">A6R68_22692</name>
</gene>
<dbReference type="Proteomes" id="UP000092124">
    <property type="component" value="Unassembled WGS sequence"/>
</dbReference>
<keyword evidence="3" id="KW-1185">Reference proteome</keyword>
<name>A0A1A6I028_NEOLE</name>
<protein>
    <submittedName>
        <fullName evidence="2">Uncharacterized protein</fullName>
    </submittedName>
</protein>
<dbReference type="EMBL" id="LZPO01007945">
    <property type="protein sequence ID" value="OBS83327.1"/>
    <property type="molecule type" value="Genomic_DNA"/>
</dbReference>
<reference evidence="2 3" key="1">
    <citation type="submission" date="2016-06" db="EMBL/GenBank/DDBJ databases">
        <title>The Draft Genome Sequence and Annotation of the Desert Woodrat Neotoma lepida.</title>
        <authorList>
            <person name="Campbell M."/>
            <person name="Oakeson K.F."/>
            <person name="Yandell M."/>
            <person name="Halpert J.R."/>
            <person name="Dearing D."/>
        </authorList>
    </citation>
    <scope>NUCLEOTIDE SEQUENCE [LARGE SCALE GENOMIC DNA]</scope>
    <source>
        <strain evidence="2">417</strain>
        <tissue evidence="2">Liver</tissue>
    </source>
</reference>
<dbReference type="AlphaFoldDB" id="A0A1A6I028"/>
<organism evidence="2 3">
    <name type="scientific">Neotoma lepida</name>
    <name type="common">Desert woodrat</name>
    <dbReference type="NCBI Taxonomy" id="56216"/>
    <lineage>
        <taxon>Eukaryota</taxon>
        <taxon>Metazoa</taxon>
        <taxon>Chordata</taxon>
        <taxon>Craniata</taxon>
        <taxon>Vertebrata</taxon>
        <taxon>Euteleostomi</taxon>
        <taxon>Mammalia</taxon>
        <taxon>Eutheria</taxon>
        <taxon>Euarchontoglires</taxon>
        <taxon>Glires</taxon>
        <taxon>Rodentia</taxon>
        <taxon>Myomorpha</taxon>
        <taxon>Muroidea</taxon>
        <taxon>Cricetidae</taxon>
        <taxon>Neotominae</taxon>
        <taxon>Neotoma</taxon>
    </lineage>
</organism>
<comment type="caution">
    <text evidence="2">The sequence shown here is derived from an EMBL/GenBank/DDBJ whole genome shotgun (WGS) entry which is preliminary data.</text>
</comment>
<evidence type="ECO:0000313" key="3">
    <source>
        <dbReference type="Proteomes" id="UP000092124"/>
    </source>
</evidence>
<proteinExistence type="predicted"/>
<sequence>MNKGGFDSNATGARALLSHSIPFSPAGSRLAGRRGGGQGVGLSPPHPAGGQGGLCARRASPLRAPPAELQFDISRPARARLESEHVPGCFIAAAAAAGPRGSCQRLGCCLAKSYPGRVIERALSKYTRGGFLSSPRTCPAPVLGASPHISPDHSLFRLREKNEAQERRDVAAASSLQLGVSRDTFDIPGILCLHVCLWVPPGDTTPEQEGSWRSLSLWPLFCSGRKRLVGW</sequence>
<accession>A0A1A6I028</accession>
<feature type="region of interest" description="Disordered" evidence="1">
    <location>
        <begin position="27"/>
        <end position="57"/>
    </location>
</feature>
<evidence type="ECO:0000256" key="1">
    <source>
        <dbReference type="SAM" id="MobiDB-lite"/>
    </source>
</evidence>
<evidence type="ECO:0000313" key="2">
    <source>
        <dbReference type="EMBL" id="OBS83327.1"/>
    </source>
</evidence>